<dbReference type="Proteomes" id="UP000244729">
    <property type="component" value="Chromosome"/>
</dbReference>
<dbReference type="InterPro" id="IPR007627">
    <property type="entry name" value="RNA_pol_sigma70_r2"/>
</dbReference>
<keyword evidence="4" id="KW-0804">Transcription</keyword>
<name>A0A2S0WY70_9MICO</name>
<accession>A0A2S0WY70</accession>
<dbReference type="InterPro" id="IPR014284">
    <property type="entry name" value="RNA_pol_sigma-70_dom"/>
</dbReference>
<evidence type="ECO:0000256" key="4">
    <source>
        <dbReference type="ARBA" id="ARBA00023163"/>
    </source>
</evidence>
<keyword evidence="3" id="KW-0731">Sigma factor</keyword>
<dbReference type="InterPro" id="IPR039425">
    <property type="entry name" value="RNA_pol_sigma-70-like"/>
</dbReference>
<dbReference type="AlphaFoldDB" id="A0A2S0WY70"/>
<proteinExistence type="inferred from homology"/>
<sequence>MVLAHERAFETTFRAHYPTIFNAAYHRLNNLRDAEDAAAEVFSVAWRHRAEAPVTYTLPWLYGVLRNVVGSEYRRRERVSLHDDDHEEAGAVVDPGSADAAAAAADDARQVRQAVATLELADRELIWMAYWEDLTREEMSVILGCSPAAVRVRLLRARHRLKVALDAQNADPGPRQKKP</sequence>
<evidence type="ECO:0008006" key="9">
    <source>
        <dbReference type="Google" id="ProtNLM"/>
    </source>
</evidence>
<dbReference type="EMBL" id="CP028913">
    <property type="protein sequence ID" value="AWB96276.1"/>
    <property type="molecule type" value="Genomic_DNA"/>
</dbReference>
<dbReference type="SUPFAM" id="SSF88946">
    <property type="entry name" value="Sigma2 domain of RNA polymerase sigma factors"/>
    <property type="match status" value="1"/>
</dbReference>
<evidence type="ECO:0000259" key="6">
    <source>
        <dbReference type="Pfam" id="PF08281"/>
    </source>
</evidence>
<feature type="domain" description="RNA polymerase sigma factor 70 region 4 type 2" evidence="6">
    <location>
        <begin position="109"/>
        <end position="161"/>
    </location>
</feature>
<evidence type="ECO:0000259" key="5">
    <source>
        <dbReference type="Pfam" id="PF04542"/>
    </source>
</evidence>
<dbReference type="NCBIfam" id="TIGR02937">
    <property type="entry name" value="sigma70-ECF"/>
    <property type="match status" value="1"/>
</dbReference>
<dbReference type="GO" id="GO:0006352">
    <property type="term" value="P:DNA-templated transcription initiation"/>
    <property type="evidence" value="ECO:0007669"/>
    <property type="project" value="InterPro"/>
</dbReference>
<dbReference type="PANTHER" id="PTHR43133">
    <property type="entry name" value="RNA POLYMERASE ECF-TYPE SIGMA FACTO"/>
    <property type="match status" value="1"/>
</dbReference>
<dbReference type="InterPro" id="IPR013325">
    <property type="entry name" value="RNA_pol_sigma_r2"/>
</dbReference>
<dbReference type="InterPro" id="IPR036388">
    <property type="entry name" value="WH-like_DNA-bd_sf"/>
</dbReference>
<evidence type="ECO:0000256" key="1">
    <source>
        <dbReference type="ARBA" id="ARBA00010641"/>
    </source>
</evidence>
<dbReference type="Pfam" id="PF04542">
    <property type="entry name" value="Sigma70_r2"/>
    <property type="match status" value="1"/>
</dbReference>
<feature type="domain" description="RNA polymerase sigma-70 region 2" evidence="5">
    <location>
        <begin position="13"/>
        <end position="78"/>
    </location>
</feature>
<keyword evidence="8" id="KW-1185">Reference proteome</keyword>
<dbReference type="GO" id="GO:0016987">
    <property type="term" value="F:sigma factor activity"/>
    <property type="evidence" value="ECO:0007669"/>
    <property type="project" value="UniProtKB-KW"/>
</dbReference>
<keyword evidence="2" id="KW-0805">Transcription regulation</keyword>
<evidence type="ECO:0000313" key="8">
    <source>
        <dbReference type="Proteomes" id="UP000244729"/>
    </source>
</evidence>
<dbReference type="Pfam" id="PF08281">
    <property type="entry name" value="Sigma70_r4_2"/>
    <property type="match status" value="1"/>
</dbReference>
<evidence type="ECO:0000256" key="3">
    <source>
        <dbReference type="ARBA" id="ARBA00023082"/>
    </source>
</evidence>
<dbReference type="KEGG" id="agm:DCE93_11965"/>
<dbReference type="PANTHER" id="PTHR43133:SF25">
    <property type="entry name" value="RNA POLYMERASE SIGMA FACTOR RFAY-RELATED"/>
    <property type="match status" value="1"/>
</dbReference>
<reference evidence="7 8" key="1">
    <citation type="submission" date="2018-04" db="EMBL/GenBank/DDBJ databases">
        <authorList>
            <person name="Li J."/>
        </authorList>
    </citation>
    <scope>NUCLEOTIDE SEQUENCE [LARGE SCALE GENOMIC DNA]</scope>
    <source>
        <strain evidence="8">30A</strain>
    </source>
</reference>
<evidence type="ECO:0000256" key="2">
    <source>
        <dbReference type="ARBA" id="ARBA00023015"/>
    </source>
</evidence>
<protein>
    <recommendedName>
        <fullName evidence="9">Sigma-70 family RNA polymerase sigma factor</fullName>
    </recommendedName>
</protein>
<organism evidence="7 8">
    <name type="scientific">Agromyces badenianii</name>
    <dbReference type="NCBI Taxonomy" id="2080742"/>
    <lineage>
        <taxon>Bacteria</taxon>
        <taxon>Bacillati</taxon>
        <taxon>Actinomycetota</taxon>
        <taxon>Actinomycetes</taxon>
        <taxon>Micrococcales</taxon>
        <taxon>Microbacteriaceae</taxon>
        <taxon>Agromyces</taxon>
    </lineage>
</organism>
<dbReference type="CDD" id="cd06171">
    <property type="entry name" value="Sigma70_r4"/>
    <property type="match status" value="1"/>
</dbReference>
<dbReference type="InterPro" id="IPR013324">
    <property type="entry name" value="RNA_pol_sigma_r3/r4-like"/>
</dbReference>
<dbReference type="Gene3D" id="1.10.1740.10">
    <property type="match status" value="1"/>
</dbReference>
<dbReference type="InterPro" id="IPR013249">
    <property type="entry name" value="RNA_pol_sigma70_r4_t2"/>
</dbReference>
<gene>
    <name evidence="7" type="ORF">DCE93_11965</name>
</gene>
<evidence type="ECO:0000313" key="7">
    <source>
        <dbReference type="EMBL" id="AWB96276.1"/>
    </source>
</evidence>
<dbReference type="Gene3D" id="1.10.10.10">
    <property type="entry name" value="Winged helix-like DNA-binding domain superfamily/Winged helix DNA-binding domain"/>
    <property type="match status" value="1"/>
</dbReference>
<dbReference type="SUPFAM" id="SSF88659">
    <property type="entry name" value="Sigma3 and sigma4 domains of RNA polymerase sigma factors"/>
    <property type="match status" value="1"/>
</dbReference>
<comment type="similarity">
    <text evidence="1">Belongs to the sigma-70 factor family. ECF subfamily.</text>
</comment>
<dbReference type="GO" id="GO:0003677">
    <property type="term" value="F:DNA binding"/>
    <property type="evidence" value="ECO:0007669"/>
    <property type="project" value="InterPro"/>
</dbReference>